<protein>
    <submittedName>
        <fullName evidence="8">Secretion protein HlyD</fullName>
    </submittedName>
</protein>
<dbReference type="Gene3D" id="2.40.30.170">
    <property type="match status" value="1"/>
</dbReference>
<evidence type="ECO:0000256" key="1">
    <source>
        <dbReference type="ARBA" id="ARBA00004196"/>
    </source>
</evidence>
<dbReference type="Proteomes" id="UP000001302">
    <property type="component" value="Chromosome"/>
</dbReference>
<dbReference type="Gene3D" id="2.40.420.20">
    <property type="match status" value="1"/>
</dbReference>
<feature type="region of interest" description="Disordered" evidence="3">
    <location>
        <begin position="382"/>
        <end position="412"/>
    </location>
</feature>
<dbReference type="InterPro" id="IPR006143">
    <property type="entry name" value="RND_pump_MFP"/>
</dbReference>
<dbReference type="InterPro" id="IPR058626">
    <property type="entry name" value="MdtA-like_b-barrel"/>
</dbReference>
<dbReference type="GO" id="GO:0005886">
    <property type="term" value="C:plasma membrane"/>
    <property type="evidence" value="ECO:0007669"/>
    <property type="project" value="UniProtKB-SubCell"/>
</dbReference>
<evidence type="ECO:0000256" key="3">
    <source>
        <dbReference type="SAM" id="MobiDB-lite"/>
    </source>
</evidence>
<dbReference type="InterPro" id="IPR058627">
    <property type="entry name" value="MdtA-like_C"/>
</dbReference>
<feature type="domain" description="Multidrug resistance protein MdtA-like barrel-sandwich hybrid" evidence="5">
    <location>
        <begin position="77"/>
        <end position="220"/>
    </location>
</feature>
<evidence type="ECO:0000259" key="6">
    <source>
        <dbReference type="Pfam" id="PF25944"/>
    </source>
</evidence>
<name>E0TCY5_PARBH</name>
<dbReference type="InterPro" id="IPR058624">
    <property type="entry name" value="MdtA-like_HH"/>
</dbReference>
<dbReference type="Pfam" id="PF25967">
    <property type="entry name" value="RND-MFP_C"/>
    <property type="match status" value="1"/>
</dbReference>
<dbReference type="AlphaFoldDB" id="E0TCY5"/>
<evidence type="ECO:0000256" key="2">
    <source>
        <dbReference type="ARBA" id="ARBA00009477"/>
    </source>
</evidence>
<feature type="compositionally biased region" description="Low complexity" evidence="3">
    <location>
        <begin position="398"/>
        <end position="412"/>
    </location>
</feature>
<dbReference type="KEGG" id="pbr:PB2503_11614"/>
<dbReference type="eggNOG" id="COG0845">
    <property type="taxonomic scope" value="Bacteria"/>
</dbReference>
<dbReference type="Pfam" id="PF25917">
    <property type="entry name" value="BSH_RND"/>
    <property type="match status" value="1"/>
</dbReference>
<dbReference type="Gene3D" id="1.10.287.470">
    <property type="entry name" value="Helix hairpin bin"/>
    <property type="match status" value="1"/>
</dbReference>
<feature type="region of interest" description="Disordered" evidence="3">
    <location>
        <begin position="243"/>
        <end position="267"/>
    </location>
</feature>
<dbReference type="GO" id="GO:0022857">
    <property type="term" value="F:transmembrane transporter activity"/>
    <property type="evidence" value="ECO:0007669"/>
    <property type="project" value="InterPro"/>
</dbReference>
<dbReference type="PANTHER" id="PTHR30158:SF3">
    <property type="entry name" value="MULTIDRUG EFFLUX PUMP SUBUNIT ACRA-RELATED"/>
    <property type="match status" value="1"/>
</dbReference>
<feature type="domain" description="Multidrug resistance protein MdtA-like beta-barrel" evidence="6">
    <location>
        <begin position="224"/>
        <end position="310"/>
    </location>
</feature>
<dbReference type="PANTHER" id="PTHR30158">
    <property type="entry name" value="ACRA/E-RELATED COMPONENT OF DRUG EFFLUX TRANSPORTER"/>
    <property type="match status" value="1"/>
</dbReference>
<gene>
    <name evidence="8" type="ordered locus">PB2503_11614</name>
</gene>
<keyword evidence="9" id="KW-1185">Reference proteome</keyword>
<evidence type="ECO:0000313" key="8">
    <source>
        <dbReference type="EMBL" id="ADM10368.1"/>
    </source>
</evidence>
<dbReference type="PROSITE" id="PS51257">
    <property type="entry name" value="PROKAR_LIPOPROTEIN"/>
    <property type="match status" value="1"/>
</dbReference>
<comment type="subcellular location">
    <subcellularLocation>
        <location evidence="1">Cell envelope</location>
    </subcellularLocation>
</comment>
<reference evidence="8 9" key="2">
    <citation type="journal article" date="2011" name="J. Bacteriol.">
        <title>Complete genome sequence of strain HTCC2503T of Parvularcula bermudensis, the type species of the order "Parvularculales" in the class Alphaproteobacteria.</title>
        <authorList>
            <person name="Oh H.M."/>
            <person name="Kang I."/>
            <person name="Vergin K.L."/>
            <person name="Kang D."/>
            <person name="Rhee K.H."/>
            <person name="Giovannoni S.J."/>
            <person name="Cho J.C."/>
        </authorList>
    </citation>
    <scope>NUCLEOTIDE SEQUENCE [LARGE SCALE GENOMIC DNA]</scope>
    <source>
        <strain evidence="9">ATCC BAA-594 / HTCC2503 / KCTC 12087</strain>
    </source>
</reference>
<dbReference type="OrthoDB" id="9816569at2"/>
<dbReference type="Gene3D" id="2.40.50.100">
    <property type="match status" value="1"/>
</dbReference>
<evidence type="ECO:0000313" key="9">
    <source>
        <dbReference type="Proteomes" id="UP000001302"/>
    </source>
</evidence>
<reference evidence="9" key="1">
    <citation type="submission" date="2010-08" db="EMBL/GenBank/DDBJ databases">
        <title>Genome sequence of Parvularcula bermudensis HTCC2503.</title>
        <authorList>
            <person name="Kang D.-M."/>
            <person name="Oh H.-M."/>
            <person name="Cho J.-C."/>
        </authorList>
    </citation>
    <scope>NUCLEOTIDE SEQUENCE [LARGE SCALE GENOMIC DNA]</scope>
    <source>
        <strain evidence="9">ATCC BAA-594 / HTCC2503 / KCTC 12087</strain>
    </source>
</reference>
<dbReference type="Pfam" id="PF25944">
    <property type="entry name" value="Beta-barrel_RND"/>
    <property type="match status" value="1"/>
</dbReference>
<accession>E0TCY5</accession>
<dbReference type="STRING" id="314260.PB2503_11614"/>
<dbReference type="NCBIfam" id="TIGR01730">
    <property type="entry name" value="RND_mfp"/>
    <property type="match status" value="1"/>
</dbReference>
<feature type="compositionally biased region" description="Polar residues" evidence="3">
    <location>
        <begin position="243"/>
        <end position="252"/>
    </location>
</feature>
<dbReference type="Pfam" id="PF25876">
    <property type="entry name" value="HH_MFP_RND"/>
    <property type="match status" value="1"/>
</dbReference>
<dbReference type="HOGENOM" id="CLU_018816_2_1_5"/>
<comment type="similarity">
    <text evidence="2">Belongs to the membrane fusion protein (MFP) (TC 8.A.1) family.</text>
</comment>
<feature type="domain" description="Multidrug resistance protein MdtA-like C-terminal permuted SH3" evidence="7">
    <location>
        <begin position="318"/>
        <end position="379"/>
    </location>
</feature>
<sequence length="412" mass="43630">MSDRSLSSTHVGLRAAFPLIILTLACVLLTACGEPAEAQSEARQGPAQAGVPVTVEVLSTETVTLTSTLQGRTRAYRTSEIRPQVTGLIEDRLFEEGDNVKAGDPLYAIESSEYRAEVASAAAAYERSRATALVAEQNAKRFASLAEIEAISTQQKDEADAAVAQSRADVSMAKAALERARIDLERAVVRAPIDGTIGRSVVTQGALVTANQSAALATITQLDPLYVDLTASAEDVMRWRRQLQSEAQSSGSGAVPVTLSGKEGQPLSEKGRLEFSEVSVDEEAGTVILRAIVPNPDRLLLPGLFVRATLPTAILEDVMAVPQQAVLRTPRGEPYVFVVNEEGMAEQRPVTIVQAQDGQWILSEGVKAGDRLITDGFQRVQPGAPVRVTNPPADRNSGTRAAAGASTGAAAH</sequence>
<evidence type="ECO:0000259" key="5">
    <source>
        <dbReference type="Pfam" id="PF25917"/>
    </source>
</evidence>
<proteinExistence type="inferred from homology"/>
<dbReference type="EMBL" id="CP002156">
    <property type="protein sequence ID" value="ADM10368.1"/>
    <property type="molecule type" value="Genomic_DNA"/>
</dbReference>
<dbReference type="InterPro" id="IPR058625">
    <property type="entry name" value="MdtA-like_BSH"/>
</dbReference>
<feature type="domain" description="Multidrug resistance protein MdtA-like alpha-helical hairpin" evidence="4">
    <location>
        <begin position="119"/>
        <end position="185"/>
    </location>
</feature>
<dbReference type="SUPFAM" id="SSF111369">
    <property type="entry name" value="HlyD-like secretion proteins"/>
    <property type="match status" value="1"/>
</dbReference>
<organism evidence="8 9">
    <name type="scientific">Parvularcula bermudensis (strain ATCC BAA-594 / HTCC2503 / KCTC 12087)</name>
    <dbReference type="NCBI Taxonomy" id="314260"/>
    <lineage>
        <taxon>Bacteria</taxon>
        <taxon>Pseudomonadati</taxon>
        <taxon>Pseudomonadota</taxon>
        <taxon>Alphaproteobacteria</taxon>
        <taxon>Parvularculales</taxon>
        <taxon>Parvularculaceae</taxon>
        <taxon>Parvularcula</taxon>
    </lineage>
</organism>
<evidence type="ECO:0000259" key="4">
    <source>
        <dbReference type="Pfam" id="PF25876"/>
    </source>
</evidence>
<dbReference type="GO" id="GO:0046677">
    <property type="term" value="P:response to antibiotic"/>
    <property type="evidence" value="ECO:0007669"/>
    <property type="project" value="TreeGrafter"/>
</dbReference>
<dbReference type="FunFam" id="2.40.420.20:FF:000001">
    <property type="entry name" value="Efflux RND transporter periplasmic adaptor subunit"/>
    <property type="match status" value="1"/>
</dbReference>
<dbReference type="RefSeq" id="WP_013301342.1">
    <property type="nucleotide sequence ID" value="NC_014414.1"/>
</dbReference>
<evidence type="ECO:0000259" key="7">
    <source>
        <dbReference type="Pfam" id="PF25967"/>
    </source>
</evidence>